<dbReference type="AlphaFoldDB" id="A0ABD2B3G8"/>
<sequence>MDNTFVHLTLCGHGFVVRVVTGCSGSCFRNQFAGSRLVSPTSGCPFKSPFTTGRTYLSLKIRKILTIDSLFNKWIPLHSKASNIGVSD</sequence>
<evidence type="ECO:0000313" key="1">
    <source>
        <dbReference type="EMBL" id="KAL2727240.1"/>
    </source>
</evidence>
<proteinExistence type="predicted"/>
<comment type="caution">
    <text evidence="1">The sequence shown here is derived from an EMBL/GenBank/DDBJ whole genome shotgun (WGS) entry which is preliminary data.</text>
</comment>
<evidence type="ECO:0000313" key="2">
    <source>
        <dbReference type="Proteomes" id="UP001607302"/>
    </source>
</evidence>
<keyword evidence="2" id="KW-1185">Reference proteome</keyword>
<reference evidence="1 2" key="1">
    <citation type="journal article" date="2024" name="Ann. Entomol. Soc. Am.">
        <title>Genomic analyses of the southern and eastern yellowjacket wasps (Hymenoptera: Vespidae) reveal evolutionary signatures of social life.</title>
        <authorList>
            <person name="Catto M.A."/>
            <person name="Caine P.B."/>
            <person name="Orr S.E."/>
            <person name="Hunt B.G."/>
            <person name="Goodisman M.A.D."/>
        </authorList>
    </citation>
    <scope>NUCLEOTIDE SEQUENCE [LARGE SCALE GENOMIC DNA]</scope>
    <source>
        <strain evidence="1">233</strain>
        <tissue evidence="1">Head and thorax</tissue>
    </source>
</reference>
<accession>A0ABD2B3G8</accession>
<name>A0ABD2B3G8_VESSQ</name>
<gene>
    <name evidence="1" type="ORF">V1478_007518</name>
</gene>
<dbReference type="EMBL" id="JAUDFV010000133">
    <property type="protein sequence ID" value="KAL2727240.1"/>
    <property type="molecule type" value="Genomic_DNA"/>
</dbReference>
<organism evidence="1 2">
    <name type="scientific">Vespula squamosa</name>
    <name type="common">Southern yellow jacket</name>
    <name type="synonym">Wasp</name>
    <dbReference type="NCBI Taxonomy" id="30214"/>
    <lineage>
        <taxon>Eukaryota</taxon>
        <taxon>Metazoa</taxon>
        <taxon>Ecdysozoa</taxon>
        <taxon>Arthropoda</taxon>
        <taxon>Hexapoda</taxon>
        <taxon>Insecta</taxon>
        <taxon>Pterygota</taxon>
        <taxon>Neoptera</taxon>
        <taxon>Endopterygota</taxon>
        <taxon>Hymenoptera</taxon>
        <taxon>Apocrita</taxon>
        <taxon>Aculeata</taxon>
        <taxon>Vespoidea</taxon>
        <taxon>Vespidae</taxon>
        <taxon>Vespinae</taxon>
        <taxon>Vespula</taxon>
    </lineage>
</organism>
<protein>
    <submittedName>
        <fullName evidence="1">Uncharacterized protein</fullName>
    </submittedName>
</protein>
<dbReference type="Proteomes" id="UP001607302">
    <property type="component" value="Unassembled WGS sequence"/>
</dbReference>